<dbReference type="EMBL" id="VCKZ01000379">
    <property type="protein sequence ID" value="TMR29526.1"/>
    <property type="molecule type" value="Genomic_DNA"/>
</dbReference>
<feature type="transmembrane region" description="Helical" evidence="5">
    <location>
        <begin position="247"/>
        <end position="268"/>
    </location>
</feature>
<dbReference type="Gene3D" id="1.20.1250.20">
    <property type="entry name" value="MFS general substrate transporter like domains"/>
    <property type="match status" value="2"/>
</dbReference>
<feature type="domain" description="Major facilitator superfamily (MFS) profile" evidence="6">
    <location>
        <begin position="28"/>
        <end position="422"/>
    </location>
</feature>
<keyword evidence="8" id="KW-1185">Reference proteome</keyword>
<dbReference type="GO" id="GO:0005886">
    <property type="term" value="C:plasma membrane"/>
    <property type="evidence" value="ECO:0007669"/>
    <property type="project" value="UniProtKB-SubCell"/>
</dbReference>
<feature type="transmembrane region" description="Helical" evidence="5">
    <location>
        <begin position="400"/>
        <end position="418"/>
    </location>
</feature>
<dbReference type="Proteomes" id="UP000305238">
    <property type="component" value="Unassembled WGS sequence"/>
</dbReference>
<reference evidence="7 8" key="1">
    <citation type="submission" date="2019-05" db="EMBL/GenBank/DDBJ databases">
        <title>Draft genome sequence of Actinomadura geliboluensis A8036.</title>
        <authorList>
            <person name="Saricaoglu S."/>
            <person name="Isik K."/>
        </authorList>
    </citation>
    <scope>NUCLEOTIDE SEQUENCE [LARGE SCALE GENOMIC DNA]</scope>
    <source>
        <strain evidence="7 8">A8036</strain>
    </source>
</reference>
<dbReference type="CDD" id="cd17370">
    <property type="entry name" value="MFS_MJ1317_like"/>
    <property type="match status" value="1"/>
</dbReference>
<dbReference type="RefSeq" id="WP_138640838.1">
    <property type="nucleotide sequence ID" value="NZ_VCKZ01000379.1"/>
</dbReference>
<dbReference type="PROSITE" id="PS50850">
    <property type="entry name" value="MFS"/>
    <property type="match status" value="1"/>
</dbReference>
<feature type="transmembrane region" description="Helical" evidence="5">
    <location>
        <begin position="377"/>
        <end position="394"/>
    </location>
</feature>
<proteinExistence type="predicted"/>
<feature type="transmembrane region" description="Helical" evidence="5">
    <location>
        <begin position="274"/>
        <end position="297"/>
    </location>
</feature>
<dbReference type="Pfam" id="PF07690">
    <property type="entry name" value="MFS_1"/>
    <property type="match status" value="1"/>
</dbReference>
<evidence type="ECO:0000256" key="3">
    <source>
        <dbReference type="ARBA" id="ARBA00022989"/>
    </source>
</evidence>
<dbReference type="PANTHER" id="PTHR23518:SF2">
    <property type="entry name" value="MAJOR FACILITATOR SUPERFAMILY TRANSPORTER"/>
    <property type="match status" value="1"/>
</dbReference>
<feature type="transmembrane region" description="Helical" evidence="5">
    <location>
        <begin position="18"/>
        <end position="38"/>
    </location>
</feature>
<feature type="transmembrane region" description="Helical" evidence="5">
    <location>
        <begin position="309"/>
        <end position="330"/>
    </location>
</feature>
<evidence type="ECO:0000256" key="2">
    <source>
        <dbReference type="ARBA" id="ARBA00022692"/>
    </source>
</evidence>
<keyword evidence="4 5" id="KW-0472">Membrane</keyword>
<feature type="transmembrane region" description="Helical" evidence="5">
    <location>
        <begin position="191"/>
        <end position="211"/>
    </location>
</feature>
<evidence type="ECO:0000256" key="5">
    <source>
        <dbReference type="SAM" id="Phobius"/>
    </source>
</evidence>
<feature type="transmembrane region" description="Helical" evidence="5">
    <location>
        <begin position="164"/>
        <end position="185"/>
    </location>
</feature>
<gene>
    <name evidence="7" type="ORF">ETD96_35440</name>
</gene>
<feature type="transmembrane region" description="Helical" evidence="5">
    <location>
        <begin position="336"/>
        <end position="356"/>
    </location>
</feature>
<keyword evidence="3 5" id="KW-1133">Transmembrane helix</keyword>
<evidence type="ECO:0000259" key="6">
    <source>
        <dbReference type="PROSITE" id="PS50850"/>
    </source>
</evidence>
<dbReference type="SUPFAM" id="SSF103473">
    <property type="entry name" value="MFS general substrate transporter"/>
    <property type="match status" value="1"/>
</dbReference>
<dbReference type="InterPro" id="IPR036259">
    <property type="entry name" value="MFS_trans_sf"/>
</dbReference>
<keyword evidence="2 5" id="KW-0812">Transmembrane</keyword>
<dbReference type="OrthoDB" id="9803985at2"/>
<accession>A0A5S4G941</accession>
<organism evidence="7 8">
    <name type="scientific">Actinomadura geliboluensis</name>
    <dbReference type="NCBI Taxonomy" id="882440"/>
    <lineage>
        <taxon>Bacteria</taxon>
        <taxon>Bacillati</taxon>
        <taxon>Actinomycetota</taxon>
        <taxon>Actinomycetes</taxon>
        <taxon>Streptosporangiales</taxon>
        <taxon>Thermomonosporaceae</taxon>
        <taxon>Actinomadura</taxon>
    </lineage>
</organism>
<dbReference type="AlphaFoldDB" id="A0A5S4G941"/>
<evidence type="ECO:0000256" key="4">
    <source>
        <dbReference type="ARBA" id="ARBA00023136"/>
    </source>
</evidence>
<comment type="subcellular location">
    <subcellularLocation>
        <location evidence="1">Cell membrane</location>
        <topology evidence="1">Multi-pass membrane protein</topology>
    </subcellularLocation>
</comment>
<evidence type="ECO:0000256" key="1">
    <source>
        <dbReference type="ARBA" id="ARBA00004651"/>
    </source>
</evidence>
<dbReference type="InterPro" id="IPR011701">
    <property type="entry name" value="MFS"/>
</dbReference>
<protein>
    <submittedName>
        <fullName evidence="7">MFS transporter</fullName>
    </submittedName>
</protein>
<comment type="caution">
    <text evidence="7">The sequence shown here is derived from an EMBL/GenBank/DDBJ whole genome shotgun (WGS) entry which is preliminary data.</text>
</comment>
<dbReference type="InterPro" id="IPR020846">
    <property type="entry name" value="MFS_dom"/>
</dbReference>
<sequence>MYLSSIDRRWRHRTAGGLWRGAGGTGGTVFVLGTVSLLTDVSAEMVTAVLPLYFVLILHLTPAAYGVVDGLYTGATAVLRLVGGYVADRLHRRKSVAAVGYGISALAKLGLLAAGTSVTALSAVTVADRAGKGLRTAPRDALITASVPQPVLGRAFGIHRAMDSMGAFSGPLVALGILTLIGTTSQAAFESLFLTSFCIAASAVLMLVTFARDRPAAAAPERPCRDADVAGPRAAAGLLRDTGVRRLVCAAGLLGLSTIGDGFVYLILMRRESLAIGWFPLFAAGTNLAYLILAGPFGALADRLGRKPMLLAGYTLLASVYVLLALPLTGLPVVCAILALYGMFYAATDGVLMALAGPMLPERLRATGLAYVQTAQALAYFVSSVAFGFAWTWWGLKTATGTAIAAVAVAVIATTVLMPHQETSEAR</sequence>
<evidence type="ECO:0000313" key="7">
    <source>
        <dbReference type="EMBL" id="TMR29526.1"/>
    </source>
</evidence>
<name>A0A5S4G941_9ACTN</name>
<dbReference type="PANTHER" id="PTHR23518">
    <property type="entry name" value="C-METHYLTRANSFERASE"/>
    <property type="match status" value="1"/>
</dbReference>
<evidence type="ECO:0000313" key="8">
    <source>
        <dbReference type="Proteomes" id="UP000305238"/>
    </source>
</evidence>
<feature type="transmembrane region" description="Helical" evidence="5">
    <location>
        <begin position="45"/>
        <end position="65"/>
    </location>
</feature>
<dbReference type="GO" id="GO:0022857">
    <property type="term" value="F:transmembrane transporter activity"/>
    <property type="evidence" value="ECO:0007669"/>
    <property type="project" value="InterPro"/>
</dbReference>